<reference evidence="3 4" key="1">
    <citation type="journal article" date="2014" name="Microbiology">
        <title>Unravelling the complete genome sequence of Advenella mimigardefordensis strain DPN7T and novel insights in the catabolism of the xenobiotic polythioester precursor 3,3'-dithiodipropionate.</title>
        <authorList>
            <person name="Wubbeler J.H."/>
            <person name="Hiessl S."/>
            <person name="Schuldes J."/>
            <person name="Thurmer A."/>
            <person name="Daniel R."/>
            <person name="Steinbuchel A."/>
        </authorList>
    </citation>
    <scope>NUCLEOTIDE SEQUENCE [LARGE SCALE GENOMIC DNA]</scope>
    <source>
        <strain evidence="4">DSM 17166 / LMG 22922 / DPN7</strain>
    </source>
</reference>
<feature type="compositionally biased region" description="Polar residues" evidence="1">
    <location>
        <begin position="503"/>
        <end position="526"/>
    </location>
</feature>
<feature type="compositionally biased region" description="Polar residues" evidence="1">
    <location>
        <begin position="12"/>
        <end position="26"/>
    </location>
</feature>
<dbReference type="Pfam" id="PF16937">
    <property type="entry name" value="T3SS_HrpK1"/>
    <property type="match status" value="1"/>
</dbReference>
<keyword evidence="2" id="KW-1133">Transmembrane helix</keyword>
<accession>W0PJT3</accession>
<gene>
    <name evidence="3" type="ORF">MIM_c31740</name>
</gene>
<feature type="transmembrane region" description="Helical" evidence="2">
    <location>
        <begin position="1171"/>
        <end position="1194"/>
    </location>
</feature>
<evidence type="ECO:0000256" key="1">
    <source>
        <dbReference type="SAM" id="MobiDB-lite"/>
    </source>
</evidence>
<proteinExistence type="predicted"/>
<dbReference type="Proteomes" id="UP000019095">
    <property type="component" value="Chromosome"/>
</dbReference>
<feature type="transmembrane region" description="Helical" evidence="2">
    <location>
        <begin position="1132"/>
        <end position="1150"/>
    </location>
</feature>
<dbReference type="PATRIC" id="fig|1247726.3.peg.3509"/>
<evidence type="ECO:0008006" key="5">
    <source>
        <dbReference type="Google" id="ProtNLM"/>
    </source>
</evidence>
<evidence type="ECO:0000313" key="4">
    <source>
        <dbReference type="Proteomes" id="UP000019095"/>
    </source>
</evidence>
<dbReference type="RefSeq" id="WP_025373905.1">
    <property type="nucleotide sequence ID" value="NZ_CP003915.1"/>
</dbReference>
<sequence>MSVKALDKSDTSTKNTDSGDSWNSAVQEAKDLGIQWERPKSDKRSADDIIEDSELLKNLGNQSGVKDMLKDRVGDFEKDADAAYRADQVLHHVEMFDEDGKRIASKDVNNGRIDGFTSSKEARHGTEAGRLQDFGKDGFGSLKGKMVNTSSAADNKEAREKAEKLGIKWEREDGDDRSAKEIIDATPLLKNLGNQSGVKDMLKEQVGDFEKDADAAYRAALVLSHVERYDSKGDRIASKDLNNGKIDGFTSSGEARNNTEAGRLQNFGKNGFDSLKGKAADSDKVADNSEARKQAEKLGLKWEREEGDDRTAKEIIDDTPLLKNLGNQSGVKDMLKEQVGDYEKDADAAYRAAQVLTHVERYDSKGDRIAGKDLNNEKIDGFTNSGEARENTEAARLQDFGKKGFSSLKGEMRYAEDAAGNKDARKAAESKGIMWELPKDDNRSAKDIIKESTLLKELGNQSDLSEMLKEQVGDFEKDADAAFRANQILERVVMYDADGKSMTGGTSSNSRIDGVTSSGEAKNNTEAGRLQNVGKYGFESLPDAKKPEDMKLYKDFLKANPDADDASKKLAKYGATLREYFDIMKSKNEANKLLSKDQIQSYRDSSPQLSDEVKEALDFWLQPGAFDDIETTADRLTKDHDGLVSLKDLEVWLDKYAPTTPRESSDYVGDVAVANITAGVDTSDLDADIFKNPEKYTVEQRAGAIQDLTYLQALVAQGNGAGMWKGADADTLSKKLDSSKDPQEIIDEISDKIDKLKDEDVTKYLEDNTDKQLGTLFDNNPGLKDALENTYKDVINTGNVIDDLWETNTKKGKTNIPAVLTDFHQTAQSMQNVLGIEGEEATKAIQNAIGKSGHIDEFKDYFKDELVTGKRYKDLLADDGATFEEATSTFTMEVATFNATMPAEYTEAKEEEMQKNFNEIAQDNVFKDATFDDLKAAFGKDGTDKLDEEKLKSIIEQVSEQNPDFFMNGDGKLTTPDLIVAGVRGVWDTVRQGGKSLDKLNLFKDSAAFKAVAGTTDRGVMHGVSGLLMGGISIAKGIGGSGKLSEKDMVDIATGSIQAATTMIEGGAKGYLTYIKGVQAKVGDLDVKLNKAITDLLQGVGDEADVIKVSDAQNYNKRQMSIAKNYERASKGFAAVGNLAGIAAGAYSIFDGVQALRKGDKVTGGINITSGALGIMSGIASGIEGALGVFAISVPAAVSAAAGVLGAVGAVFAAVSFVVMAIINGIKHDQKLNKYGDLLENYMSQYGITGLPETEKAKAA</sequence>
<dbReference type="HOGENOM" id="CLU_009528_1_0_4"/>
<feature type="compositionally biased region" description="Basic and acidic residues" evidence="1">
    <location>
        <begin position="37"/>
        <end position="46"/>
    </location>
</feature>
<feature type="transmembrane region" description="Helical" evidence="2">
    <location>
        <begin position="1200"/>
        <end position="1223"/>
    </location>
</feature>
<feature type="region of interest" description="Disordered" evidence="1">
    <location>
        <begin position="502"/>
        <end position="528"/>
    </location>
</feature>
<dbReference type="EMBL" id="CP003915">
    <property type="protein sequence ID" value="AHG65238.1"/>
    <property type="molecule type" value="Genomic_DNA"/>
</dbReference>
<keyword evidence="4" id="KW-1185">Reference proteome</keyword>
<dbReference type="AlphaFoldDB" id="W0PJT3"/>
<keyword evidence="2" id="KW-0472">Membrane</keyword>
<feature type="region of interest" description="Disordered" evidence="1">
    <location>
        <begin position="1"/>
        <end position="46"/>
    </location>
</feature>
<protein>
    <recommendedName>
        <fullName evidence="5">Type III effector HrpK</fullName>
    </recommendedName>
</protein>
<dbReference type="eggNOG" id="ENOG502ZB52">
    <property type="taxonomic scope" value="Bacteria"/>
</dbReference>
<dbReference type="OrthoDB" id="9031108at2"/>
<keyword evidence="2" id="KW-0812">Transmembrane</keyword>
<name>W0PJT3_ADVMD</name>
<dbReference type="InterPro" id="IPR031613">
    <property type="entry name" value="HrpK"/>
</dbReference>
<dbReference type="KEGG" id="amim:MIM_c31740"/>
<evidence type="ECO:0000256" key="2">
    <source>
        <dbReference type="SAM" id="Phobius"/>
    </source>
</evidence>
<organism evidence="3 4">
    <name type="scientific">Advenella mimigardefordensis (strain DSM 17166 / LMG 22922 / DPN7)</name>
    <dbReference type="NCBI Taxonomy" id="1247726"/>
    <lineage>
        <taxon>Bacteria</taxon>
        <taxon>Pseudomonadati</taxon>
        <taxon>Pseudomonadota</taxon>
        <taxon>Betaproteobacteria</taxon>
        <taxon>Burkholderiales</taxon>
        <taxon>Alcaligenaceae</taxon>
    </lineage>
</organism>
<feature type="compositionally biased region" description="Basic and acidic residues" evidence="1">
    <location>
        <begin position="1"/>
        <end position="11"/>
    </location>
</feature>
<evidence type="ECO:0000313" key="3">
    <source>
        <dbReference type="EMBL" id="AHG65238.1"/>
    </source>
</evidence>